<evidence type="ECO:0000313" key="2">
    <source>
        <dbReference type="Proteomes" id="UP001174210"/>
    </source>
</evidence>
<sequence>MTNDRTGLITIAEHKSQLPEEAARTLFLLAAAVSARGGGPVTVSPDTVVVVTPATPITLTIKGGFTDEYNPQRDLDATLKRPTKRPGTVI</sequence>
<gene>
    <name evidence="1" type="ORF">P5G59_02005</name>
</gene>
<protein>
    <submittedName>
        <fullName evidence="1">Uncharacterized protein</fullName>
    </submittedName>
</protein>
<reference evidence="1" key="1">
    <citation type="submission" date="2023-03" db="EMBL/GenBank/DDBJ databases">
        <title>MT1 and MT2 Draft Genomes of Novel Species.</title>
        <authorList>
            <person name="Venkateswaran K."/>
        </authorList>
    </citation>
    <scope>NUCLEOTIDE SEQUENCE</scope>
    <source>
        <strain evidence="1">F6_8S_P_1A</strain>
    </source>
</reference>
<dbReference type="EMBL" id="JAROCB010000001">
    <property type="protein sequence ID" value="MDN4595905.1"/>
    <property type="molecule type" value="Genomic_DNA"/>
</dbReference>
<proteinExistence type="predicted"/>
<accession>A0ABT8ISX5</accession>
<organism evidence="1 2">
    <name type="scientific">Leifsonia virtsii</name>
    <dbReference type="NCBI Taxonomy" id="3035915"/>
    <lineage>
        <taxon>Bacteria</taxon>
        <taxon>Bacillati</taxon>
        <taxon>Actinomycetota</taxon>
        <taxon>Actinomycetes</taxon>
        <taxon>Micrococcales</taxon>
        <taxon>Microbacteriaceae</taxon>
        <taxon>Leifsonia</taxon>
    </lineage>
</organism>
<dbReference type="RefSeq" id="WP_301215487.1">
    <property type="nucleotide sequence ID" value="NZ_JAROCB010000001.1"/>
</dbReference>
<evidence type="ECO:0000313" key="1">
    <source>
        <dbReference type="EMBL" id="MDN4595905.1"/>
    </source>
</evidence>
<dbReference type="Proteomes" id="UP001174210">
    <property type="component" value="Unassembled WGS sequence"/>
</dbReference>
<comment type="caution">
    <text evidence="1">The sequence shown here is derived from an EMBL/GenBank/DDBJ whole genome shotgun (WGS) entry which is preliminary data.</text>
</comment>
<name>A0ABT8ISX5_9MICO</name>
<keyword evidence="2" id="KW-1185">Reference proteome</keyword>